<evidence type="ECO:0000313" key="9">
    <source>
        <dbReference type="EMBL" id="SJZ33820.1"/>
    </source>
</evidence>
<dbReference type="InterPro" id="IPR003689">
    <property type="entry name" value="ZIP"/>
</dbReference>
<dbReference type="OrthoDB" id="9787346at2"/>
<name>A0A1T4JUE2_9FIRM</name>
<keyword evidence="4 8" id="KW-0812">Transmembrane</keyword>
<dbReference type="AlphaFoldDB" id="A0A1T4JUE2"/>
<keyword evidence="7 8" id="KW-0472">Membrane</keyword>
<feature type="transmembrane region" description="Helical" evidence="8">
    <location>
        <begin position="196"/>
        <end position="214"/>
    </location>
</feature>
<dbReference type="PANTHER" id="PTHR11040:SF211">
    <property type="entry name" value="ZINC TRANSPORTER ZIP11"/>
    <property type="match status" value="1"/>
</dbReference>
<dbReference type="GO" id="GO:0005385">
    <property type="term" value="F:zinc ion transmembrane transporter activity"/>
    <property type="evidence" value="ECO:0007669"/>
    <property type="project" value="TreeGrafter"/>
</dbReference>
<keyword evidence="5" id="KW-0862">Zinc</keyword>
<feature type="transmembrane region" description="Helical" evidence="8">
    <location>
        <begin position="35"/>
        <end position="56"/>
    </location>
</feature>
<evidence type="ECO:0000256" key="2">
    <source>
        <dbReference type="ARBA" id="ARBA00006939"/>
    </source>
</evidence>
<keyword evidence="3" id="KW-1003">Cell membrane</keyword>
<reference evidence="9 10" key="1">
    <citation type="submission" date="2017-02" db="EMBL/GenBank/DDBJ databases">
        <authorList>
            <person name="Peterson S.W."/>
        </authorList>
    </citation>
    <scope>NUCLEOTIDE SEQUENCE [LARGE SCALE GENOMIC DNA]</scope>
    <source>
        <strain evidence="9 10">ATCC 51222</strain>
    </source>
</reference>
<dbReference type="Pfam" id="PF02535">
    <property type="entry name" value="Zip"/>
    <property type="match status" value="1"/>
</dbReference>
<dbReference type="EMBL" id="FUWW01000001">
    <property type="protein sequence ID" value="SJZ33820.1"/>
    <property type="molecule type" value="Genomic_DNA"/>
</dbReference>
<evidence type="ECO:0000256" key="4">
    <source>
        <dbReference type="ARBA" id="ARBA00022692"/>
    </source>
</evidence>
<dbReference type="Proteomes" id="UP000190657">
    <property type="component" value="Unassembled WGS sequence"/>
</dbReference>
<dbReference type="PANTHER" id="PTHR11040">
    <property type="entry name" value="ZINC/IRON TRANSPORTER"/>
    <property type="match status" value="1"/>
</dbReference>
<keyword evidence="10" id="KW-1185">Reference proteome</keyword>
<protein>
    <submittedName>
        <fullName evidence="9">Zinc transporter, ZIP family</fullName>
    </submittedName>
</protein>
<dbReference type="RefSeq" id="WP_078767627.1">
    <property type="nucleotide sequence ID" value="NZ_FUWW01000001.1"/>
</dbReference>
<proteinExistence type="inferred from homology"/>
<keyword evidence="6 8" id="KW-1133">Transmembrane helix</keyword>
<sequence length="245" mass="25580">MTFLGILIPFLGTTLGAACVLLFRQQMKPSLQKPLLGFSAGVMVAASVWSLLIPAIEQSENLGKLSFLPATMGLMLGVGLLPAVDAVLPRINLSKTAKLVLAVTVHNIPEGMAVGIVFAGMLSPECNVTLADAMALSIGIAIQNFPEGAIVSLPELAQGKSRGKAFLIGTLSGAVEPIFAVLTLLMFSIISPAMPYLLAFAAGAMIYVVVDELIPEASLGTHNNLSTFSFAIGFCVMMILDVVFG</sequence>
<evidence type="ECO:0000256" key="6">
    <source>
        <dbReference type="ARBA" id="ARBA00022989"/>
    </source>
</evidence>
<organism evidence="9 10">
    <name type="scientific">Eubacterium coprostanoligenes</name>
    <dbReference type="NCBI Taxonomy" id="290054"/>
    <lineage>
        <taxon>Bacteria</taxon>
        <taxon>Bacillati</taxon>
        <taxon>Bacillota</taxon>
        <taxon>Clostridia</taxon>
        <taxon>Eubacteriales</taxon>
        <taxon>Eubacteriaceae</taxon>
        <taxon>Eubacterium</taxon>
    </lineage>
</organism>
<gene>
    <name evidence="9" type="ORF">SAMN02745114_00112</name>
</gene>
<evidence type="ECO:0000256" key="3">
    <source>
        <dbReference type="ARBA" id="ARBA00022475"/>
    </source>
</evidence>
<feature type="transmembrane region" description="Helical" evidence="8">
    <location>
        <begin position="165"/>
        <end position="190"/>
    </location>
</feature>
<evidence type="ECO:0000256" key="7">
    <source>
        <dbReference type="ARBA" id="ARBA00023136"/>
    </source>
</evidence>
<accession>A0A1T4JUE2</accession>
<feature type="transmembrane region" description="Helical" evidence="8">
    <location>
        <begin position="6"/>
        <end position="23"/>
    </location>
</feature>
<dbReference type="GO" id="GO:0005886">
    <property type="term" value="C:plasma membrane"/>
    <property type="evidence" value="ECO:0007669"/>
    <property type="project" value="UniProtKB-SubCell"/>
</dbReference>
<feature type="transmembrane region" description="Helical" evidence="8">
    <location>
        <begin position="68"/>
        <end position="88"/>
    </location>
</feature>
<evidence type="ECO:0000256" key="1">
    <source>
        <dbReference type="ARBA" id="ARBA00004651"/>
    </source>
</evidence>
<comment type="similarity">
    <text evidence="2">Belongs to the ZIP transporter (TC 2.A.5) family.</text>
</comment>
<comment type="subcellular location">
    <subcellularLocation>
        <location evidence="1">Cell membrane</location>
        <topology evidence="1">Multi-pass membrane protein</topology>
    </subcellularLocation>
</comment>
<evidence type="ECO:0000256" key="8">
    <source>
        <dbReference type="SAM" id="Phobius"/>
    </source>
</evidence>
<feature type="transmembrane region" description="Helical" evidence="8">
    <location>
        <begin position="226"/>
        <end position="244"/>
    </location>
</feature>
<evidence type="ECO:0000256" key="5">
    <source>
        <dbReference type="ARBA" id="ARBA00022833"/>
    </source>
</evidence>
<evidence type="ECO:0000313" key="10">
    <source>
        <dbReference type="Proteomes" id="UP000190657"/>
    </source>
</evidence>
<dbReference type="STRING" id="290054.SAMN02745114_00112"/>